<evidence type="ECO:0000313" key="1">
    <source>
        <dbReference type="EMBL" id="EEE07612.1"/>
    </source>
</evidence>
<organism evidence="1 2">
    <name type="scientific">Burkholderia multivorans CGD2</name>
    <dbReference type="NCBI Taxonomy" id="513052"/>
    <lineage>
        <taxon>Bacteria</taxon>
        <taxon>Pseudomonadati</taxon>
        <taxon>Pseudomonadota</taxon>
        <taxon>Betaproteobacteria</taxon>
        <taxon>Burkholderiales</taxon>
        <taxon>Burkholderiaceae</taxon>
        <taxon>Burkholderia</taxon>
        <taxon>Burkholderia cepacia complex</taxon>
    </lineage>
</organism>
<gene>
    <name evidence="1" type="ORF">BURMUCGD2_6715</name>
</gene>
<protein>
    <submittedName>
        <fullName evidence="1">Uncharacterized protein</fullName>
    </submittedName>
</protein>
<proteinExistence type="predicted"/>
<comment type="caution">
    <text evidence="1">The sequence shown here is derived from an EMBL/GenBank/DDBJ whole genome shotgun (WGS) entry which is preliminary data.</text>
</comment>
<sequence length="46" mass="4952">MPVRTPCGTRSSAALRAPHETAHGELDTLPTLLYCSAQFAPDRPQS</sequence>
<reference evidence="1 2" key="1">
    <citation type="journal article" date="2012" name="J. Bacteriol.">
        <title>Draft Genome Sequence Determination for Cystic Fibrosis and Chronic Granulomatous Disease Burkholderia multivorans Isolates.</title>
        <authorList>
            <person name="Varga J.J."/>
            <person name="Losada L."/>
            <person name="Zelazny A.M."/>
            <person name="Brinkac L."/>
            <person name="Harkins D."/>
            <person name="Radune D."/>
            <person name="Hostetler J."/>
            <person name="Sampaio E.P."/>
            <person name="Ronning C.M."/>
            <person name="Nierman W.C."/>
            <person name="Greenberg D.E."/>
            <person name="Holland S.M."/>
            <person name="Goldberg J.B."/>
        </authorList>
    </citation>
    <scope>NUCLEOTIDE SEQUENCE [LARGE SCALE GENOMIC DNA]</scope>
    <source>
        <strain evidence="1 2">CGD2</strain>
    </source>
</reference>
<name>B9BPU4_9BURK</name>
<dbReference type="Proteomes" id="UP000004535">
    <property type="component" value="Unassembled WGS sequence"/>
</dbReference>
<evidence type="ECO:0000313" key="2">
    <source>
        <dbReference type="Proteomes" id="UP000004535"/>
    </source>
</evidence>
<accession>B9BPU4</accession>
<dbReference type="AlphaFoldDB" id="B9BPU4"/>
<dbReference type="EMBL" id="ACFC01000004">
    <property type="protein sequence ID" value="EEE07612.1"/>
    <property type="molecule type" value="Genomic_DNA"/>
</dbReference>